<gene>
    <name evidence="2" type="ORF">ACFL2Z_00550</name>
</gene>
<dbReference type="EC" id="2.3.2.-" evidence="2"/>
<accession>A0ABV6YMU4</accession>
<name>A0ABV6YMU4_UNCEI</name>
<dbReference type="CDD" id="cd06661">
    <property type="entry name" value="GGCT_like"/>
    <property type="match status" value="1"/>
</dbReference>
<comment type="caution">
    <text evidence="2">The sequence shown here is derived from an EMBL/GenBank/DDBJ whole genome shotgun (WGS) entry which is preliminary data.</text>
</comment>
<dbReference type="PANTHER" id="PTHR12935">
    <property type="entry name" value="GAMMA-GLUTAMYLCYCLOTRANSFERASE"/>
    <property type="match status" value="1"/>
</dbReference>
<organism evidence="2 3">
    <name type="scientific">Eiseniibacteriota bacterium</name>
    <dbReference type="NCBI Taxonomy" id="2212470"/>
    <lineage>
        <taxon>Bacteria</taxon>
        <taxon>Candidatus Eiseniibacteriota</taxon>
    </lineage>
</organism>
<evidence type="ECO:0000313" key="3">
    <source>
        <dbReference type="Proteomes" id="UP001594288"/>
    </source>
</evidence>
<reference evidence="2 3" key="1">
    <citation type="submission" date="2024-09" db="EMBL/GenBank/DDBJ databases">
        <authorList>
            <person name="D'Angelo T."/>
        </authorList>
    </citation>
    <scope>NUCLEOTIDE SEQUENCE [LARGE SCALE GENOMIC DNA]</scope>
    <source>
        <strain evidence="2">SAG AM-311-F02</strain>
    </source>
</reference>
<dbReference type="Gene3D" id="3.10.490.10">
    <property type="entry name" value="Gamma-glutamyl cyclotransferase-like"/>
    <property type="match status" value="1"/>
</dbReference>
<dbReference type="Proteomes" id="UP001594288">
    <property type="component" value="Unassembled WGS sequence"/>
</dbReference>
<dbReference type="GO" id="GO:0016746">
    <property type="term" value="F:acyltransferase activity"/>
    <property type="evidence" value="ECO:0007669"/>
    <property type="project" value="UniProtKB-KW"/>
</dbReference>
<keyword evidence="2" id="KW-0808">Transferase</keyword>
<dbReference type="InterPro" id="IPR036568">
    <property type="entry name" value="GGCT-like_sf"/>
</dbReference>
<proteinExistence type="predicted"/>
<sequence length="172" mass="20273">MIPREDLFQVYYFAYGSNMDENDLKQWCENNRRSFPDWKLLGNACLENYELSFNYYARGRHGGAANLMELSGRRVYGLLFEMSEDEGRATIRKKEGYPDQYEEILVTVECDGRRVDGVTTYKVAKQKEQPDHQRPTAYYMDLILKNARKYGFPAEYIQFLERIETQRSVRGG</sequence>
<dbReference type="EMBL" id="JBHPEI010000004">
    <property type="protein sequence ID" value="MFC1799390.1"/>
    <property type="molecule type" value="Genomic_DNA"/>
</dbReference>
<evidence type="ECO:0000313" key="2">
    <source>
        <dbReference type="EMBL" id="MFC1799390.1"/>
    </source>
</evidence>
<keyword evidence="1" id="KW-0456">Lyase</keyword>
<dbReference type="InterPro" id="IPR013024">
    <property type="entry name" value="GGCT-like"/>
</dbReference>
<keyword evidence="2" id="KW-0012">Acyltransferase</keyword>
<dbReference type="SUPFAM" id="SSF110857">
    <property type="entry name" value="Gamma-glutamyl cyclotransferase-like"/>
    <property type="match status" value="1"/>
</dbReference>
<dbReference type="Pfam" id="PF13772">
    <property type="entry name" value="AIG2_2"/>
    <property type="match status" value="1"/>
</dbReference>
<evidence type="ECO:0000256" key="1">
    <source>
        <dbReference type="ARBA" id="ARBA00023239"/>
    </source>
</evidence>
<dbReference type="PANTHER" id="PTHR12935:SF0">
    <property type="entry name" value="GAMMA-GLUTAMYLCYCLOTRANSFERASE"/>
    <property type="match status" value="1"/>
</dbReference>
<dbReference type="InterPro" id="IPR017939">
    <property type="entry name" value="G-Glutamylcylcotransferase"/>
</dbReference>
<protein>
    <submittedName>
        <fullName evidence="2">Gamma-glutamylcyclotransferase family protein</fullName>
        <ecNumber evidence="2">2.3.2.-</ecNumber>
    </submittedName>
</protein>
<keyword evidence="3" id="KW-1185">Reference proteome</keyword>